<dbReference type="GO" id="GO:0006313">
    <property type="term" value="P:DNA transposition"/>
    <property type="evidence" value="ECO:0007669"/>
    <property type="project" value="InterPro"/>
</dbReference>
<dbReference type="GO" id="GO:0004803">
    <property type="term" value="F:transposase activity"/>
    <property type="evidence" value="ECO:0007669"/>
    <property type="project" value="InterPro"/>
</dbReference>
<keyword evidence="8" id="KW-1185">Reference proteome</keyword>
<dbReference type="InterPro" id="IPR025296">
    <property type="entry name" value="DUF4158"/>
</dbReference>
<evidence type="ECO:0000256" key="4">
    <source>
        <dbReference type="ARBA" id="ARBA00023172"/>
    </source>
</evidence>
<evidence type="ECO:0000313" key="8">
    <source>
        <dbReference type="Proteomes" id="UP000596827"/>
    </source>
</evidence>
<protein>
    <submittedName>
        <fullName evidence="7">Tn3 family transposase</fullName>
    </submittedName>
</protein>
<evidence type="ECO:0000259" key="6">
    <source>
        <dbReference type="Pfam" id="PF13700"/>
    </source>
</evidence>
<accession>A0A923MDX8</accession>
<keyword evidence="3" id="KW-0238">DNA-binding</keyword>
<sequence length="979" mass="108778">MPAFALRFVGQEALPPRLSDFDLEQFFTLLSDDVVAIRAQFRSDHRLPAALMLLFMRVAGRPLDGFNVLPRTLLRKTAEALAVSQPSIASLRSIYKRRQTLSKHQLWAKTYLGLRELESDDDAALTATLLAQAADASHSDDLVQSACQWLFTRRILIPGARRLQDWARGAFAAVEAQILRDVNAAVPPGAASKVIDSAYSARPNGDGTHLEWLKTPPKRHGPSTLAETLEKVRYLKALGVHDWNLSAVSLAKQQAYARQVQARRPVKTRDIKPSRQLIELVCFLRVTLLELTDVALLQSSRRSQQLFREAADKAQSNRARSTTSLVQQAAKARAVLHDESKTWQSRVIEARELLAELAETAGGSFVSQVRKALTEDGQRVHACLAALKDLEFGGREGDPGFEQWKAWAELQRVGATEMKEDVALPDVGAAWHGLVRDLDPRSGYRAYEACTMMSLRKSLRRGSVWLDHSLSFRERDQMLIPPAQWAVQRDEQVELLGMPTSAAEFLEPLLANLVAGMSAVAEAQRRGKIEIRADGMLHLPAMTSLADQSEPVRTLETIYKFIGSVQFPDLLLEVDAATGYSEALLGHRAQSPGELVALYGALLAHGTDADARGVASMIPGLEPAQVTVAMRALEGGGRLRRANERVAEFQSRIPIAALWGDGDKASADMMSLDASRHLWNARVDPRRRTYAAGLYTHVRDRWGIVYDQPIVLNERQAGVAIEGIEQHNSAADRIRISLLAVDTHGYTNPAMAIAKLLGFDLCPRLRDLAERRLYLPRGFTVPEGLEAVTIRRVSMAAIERGWDELLRLAASIRSGRVSATLALQRFGSAAQGDPLHRAAEHLGRLLRTVFLCDYIAIEDFRREIHTLLNRGESVHQLQRAVYSGKVAPERGRRRDEMKAISGSHALLTNIVLAWNTARMHEVVERLRRDKIEVEDDWLRRIGPAHFSHINFRGTMRFGVEKFAAALIERASSQASRAAS</sequence>
<comment type="similarity">
    <text evidence="1">Belongs to the transposase 7 family.</text>
</comment>
<dbReference type="Proteomes" id="UP000596827">
    <property type="component" value="Unassembled WGS sequence"/>
</dbReference>
<dbReference type="Pfam" id="PF13700">
    <property type="entry name" value="DUF4158"/>
    <property type="match status" value="1"/>
</dbReference>
<organism evidence="7 8">
    <name type="scientific">Ramlibacter albus</name>
    <dbReference type="NCBI Taxonomy" id="2079448"/>
    <lineage>
        <taxon>Bacteria</taxon>
        <taxon>Pseudomonadati</taxon>
        <taxon>Pseudomonadota</taxon>
        <taxon>Betaproteobacteria</taxon>
        <taxon>Burkholderiales</taxon>
        <taxon>Comamonadaceae</taxon>
        <taxon>Ramlibacter</taxon>
    </lineage>
</organism>
<dbReference type="Pfam" id="PF01526">
    <property type="entry name" value="DDE_Tnp_Tn3"/>
    <property type="match status" value="1"/>
</dbReference>
<proteinExistence type="inferred from homology"/>
<dbReference type="EMBL" id="JACORU010000011">
    <property type="protein sequence ID" value="MBC5767519.1"/>
    <property type="molecule type" value="Genomic_DNA"/>
</dbReference>
<keyword evidence="2" id="KW-0815">Transposition</keyword>
<evidence type="ECO:0000256" key="1">
    <source>
        <dbReference type="ARBA" id="ARBA00009402"/>
    </source>
</evidence>
<dbReference type="InterPro" id="IPR047653">
    <property type="entry name" value="Tn3-like_transpos"/>
</dbReference>
<keyword evidence="4" id="KW-0233">DNA recombination</keyword>
<evidence type="ECO:0000256" key="2">
    <source>
        <dbReference type="ARBA" id="ARBA00022578"/>
    </source>
</evidence>
<reference evidence="7" key="1">
    <citation type="submission" date="2020-08" db="EMBL/GenBank/DDBJ databases">
        <title>Ramlibacter sp. GTP1 16S ribosomal RNA gene genome sequencing and assembly.</title>
        <authorList>
            <person name="Kang M."/>
        </authorList>
    </citation>
    <scope>NUCLEOTIDE SEQUENCE</scope>
    <source>
        <strain evidence="7">GTP1</strain>
    </source>
</reference>
<feature type="domain" description="DUF4158" evidence="6">
    <location>
        <begin position="16"/>
        <end position="166"/>
    </location>
</feature>
<evidence type="ECO:0000256" key="3">
    <source>
        <dbReference type="ARBA" id="ARBA00023125"/>
    </source>
</evidence>
<gene>
    <name evidence="7" type="ORF">H8R02_23845</name>
</gene>
<dbReference type="AlphaFoldDB" id="A0A923MDX8"/>
<dbReference type="NCBIfam" id="NF033527">
    <property type="entry name" value="transpos_Tn3"/>
    <property type="match status" value="1"/>
</dbReference>
<feature type="domain" description="Tn3 transposase DDE" evidence="5">
    <location>
        <begin position="569"/>
        <end position="954"/>
    </location>
</feature>
<name>A0A923MDX8_9BURK</name>
<evidence type="ECO:0000313" key="7">
    <source>
        <dbReference type="EMBL" id="MBC5767519.1"/>
    </source>
</evidence>
<dbReference type="GO" id="GO:0003677">
    <property type="term" value="F:DNA binding"/>
    <property type="evidence" value="ECO:0007669"/>
    <property type="project" value="UniProtKB-KW"/>
</dbReference>
<dbReference type="RefSeq" id="WP_187084139.1">
    <property type="nucleotide sequence ID" value="NZ_JACORU010000011.1"/>
</dbReference>
<dbReference type="InterPro" id="IPR002513">
    <property type="entry name" value="Tn3_Tnp_DDE_dom"/>
</dbReference>
<evidence type="ECO:0000259" key="5">
    <source>
        <dbReference type="Pfam" id="PF01526"/>
    </source>
</evidence>
<comment type="caution">
    <text evidence="7">The sequence shown here is derived from an EMBL/GenBank/DDBJ whole genome shotgun (WGS) entry which is preliminary data.</text>
</comment>